<dbReference type="HOGENOM" id="CLU_024920_1_4_9"/>
<evidence type="ECO:0000313" key="4">
    <source>
        <dbReference type="EMBL" id="AET70510.1"/>
    </source>
</evidence>
<dbReference type="RefSeq" id="WP_014187314.1">
    <property type="nucleotide sequence ID" value="NC_016584.1"/>
</dbReference>
<dbReference type="InterPro" id="IPR003362">
    <property type="entry name" value="Bact_transf"/>
</dbReference>
<proteinExistence type="inferred from homology"/>
<accession>G7WJS3</accession>
<dbReference type="OrthoDB" id="9808602at2"/>
<dbReference type="Pfam" id="PF02397">
    <property type="entry name" value="Bac_transf"/>
    <property type="match status" value="1"/>
</dbReference>
<dbReference type="PANTHER" id="PTHR30576:SF8">
    <property type="entry name" value="UNDECAPRENYL-PHOSPHATE GALACTOSE PHOSPHOTRANSFERASE"/>
    <property type="match status" value="1"/>
</dbReference>
<dbReference type="Proteomes" id="UP000006346">
    <property type="component" value="Chromosome"/>
</dbReference>
<name>G7WJS3_DESOD</name>
<keyword evidence="2" id="KW-1133">Transmembrane helix</keyword>
<dbReference type="PANTHER" id="PTHR30576">
    <property type="entry name" value="COLANIC BIOSYNTHESIS UDP-GLUCOSE LIPID CARRIER TRANSFERASE"/>
    <property type="match status" value="1"/>
</dbReference>
<dbReference type="STRING" id="768706.Desor_5121"/>
<dbReference type="GO" id="GO:0016780">
    <property type="term" value="F:phosphotransferase activity, for other substituted phosphate groups"/>
    <property type="evidence" value="ECO:0007669"/>
    <property type="project" value="TreeGrafter"/>
</dbReference>
<dbReference type="PATRIC" id="fig|768706.3.peg.5214"/>
<sequence length="300" mass="34371">MNLIVRCPDFASLSDRQQKLVAEKVAKDSLEYMERLDNPIELRWPIYRKYVRRAVDILVSGLALIVTFPINLVLLIGTYLDVGSPVFFNQERVGKDGKKFQLVKFRNMTNETDENGVLLTPNKRVTKFGVFVRKTSLDELLNFWCIFKGDMTLIGPRPLPTKYYTRFSREHNQRHLVKPGLECPFHSCELAGMGWKGRLDNDIWYVENISPQTDFLMLWRFVKKVFSKQERAGSASGQDSEFIGYDQDGNIFTSRNMPEKYLIGLAADDEDLGEIIDFPGRTNEEIEVVVCSGESVGGSF</sequence>
<evidence type="ECO:0000256" key="1">
    <source>
        <dbReference type="ARBA" id="ARBA00006464"/>
    </source>
</evidence>
<dbReference type="KEGG" id="dor:Desor_5121"/>
<dbReference type="EMBL" id="CP003108">
    <property type="protein sequence ID" value="AET70510.1"/>
    <property type="molecule type" value="Genomic_DNA"/>
</dbReference>
<organism evidence="4 5">
    <name type="scientific">Desulfosporosinus orientis (strain ATCC 19365 / DSM 765 / NCIMB 8382 / VKM B-1628 / Singapore I)</name>
    <name type="common">Desulfotomaculum orientis</name>
    <dbReference type="NCBI Taxonomy" id="768706"/>
    <lineage>
        <taxon>Bacteria</taxon>
        <taxon>Bacillati</taxon>
        <taxon>Bacillota</taxon>
        <taxon>Clostridia</taxon>
        <taxon>Eubacteriales</taxon>
        <taxon>Desulfitobacteriaceae</taxon>
        <taxon>Desulfosporosinus</taxon>
    </lineage>
</organism>
<gene>
    <name evidence="4" type="ordered locus">Desor_5121</name>
</gene>
<dbReference type="eggNOG" id="COG2148">
    <property type="taxonomic scope" value="Bacteria"/>
</dbReference>
<feature type="transmembrane region" description="Helical" evidence="2">
    <location>
        <begin position="57"/>
        <end position="80"/>
    </location>
</feature>
<keyword evidence="2" id="KW-0472">Membrane</keyword>
<comment type="similarity">
    <text evidence="1">Belongs to the bacterial sugar transferase family.</text>
</comment>
<keyword evidence="5" id="KW-1185">Reference proteome</keyword>
<evidence type="ECO:0000313" key="5">
    <source>
        <dbReference type="Proteomes" id="UP000006346"/>
    </source>
</evidence>
<evidence type="ECO:0000256" key="2">
    <source>
        <dbReference type="SAM" id="Phobius"/>
    </source>
</evidence>
<reference evidence="4 5" key="2">
    <citation type="journal article" date="2012" name="J. Bacteriol.">
        <title>Complete genome sequences of Desulfosporosinus orientis DSM765T, Desulfosporosinus youngiae DSM17734T, Desulfosporosinus meridiei DSM13257T, and Desulfosporosinus acidiphilus DSM22704T.</title>
        <authorList>
            <person name="Pester M."/>
            <person name="Brambilla E."/>
            <person name="Alazard D."/>
            <person name="Rattei T."/>
            <person name="Weinmaier T."/>
            <person name="Han J."/>
            <person name="Lucas S."/>
            <person name="Lapidus A."/>
            <person name="Cheng J.F."/>
            <person name="Goodwin L."/>
            <person name="Pitluck S."/>
            <person name="Peters L."/>
            <person name="Ovchinnikova G."/>
            <person name="Teshima H."/>
            <person name="Detter J.C."/>
            <person name="Han C.S."/>
            <person name="Tapia R."/>
            <person name="Land M.L."/>
            <person name="Hauser L."/>
            <person name="Kyrpides N.C."/>
            <person name="Ivanova N.N."/>
            <person name="Pagani I."/>
            <person name="Huntmann M."/>
            <person name="Wei C.L."/>
            <person name="Davenport K.W."/>
            <person name="Daligault H."/>
            <person name="Chain P.S."/>
            <person name="Chen A."/>
            <person name="Mavromatis K."/>
            <person name="Markowitz V."/>
            <person name="Szeto E."/>
            <person name="Mikhailova N."/>
            <person name="Pati A."/>
            <person name="Wagner M."/>
            <person name="Woyke T."/>
            <person name="Ollivier B."/>
            <person name="Klenk H.P."/>
            <person name="Spring S."/>
            <person name="Loy A."/>
        </authorList>
    </citation>
    <scope>NUCLEOTIDE SEQUENCE [LARGE SCALE GENOMIC DNA]</scope>
    <source>
        <strain evidence="5">ATCC 19365 / DSM 765 / NCIMB 8382 / VKM B-1628</strain>
    </source>
</reference>
<dbReference type="AlphaFoldDB" id="G7WJS3"/>
<protein>
    <submittedName>
        <fullName evidence="4">Glycosyl transferase possibly involved in lipopolysaccharide synthesis</fullName>
    </submittedName>
</protein>
<evidence type="ECO:0000259" key="3">
    <source>
        <dbReference type="Pfam" id="PF02397"/>
    </source>
</evidence>
<keyword evidence="2" id="KW-0812">Transmembrane</keyword>
<reference evidence="5" key="1">
    <citation type="submission" date="2011-11" db="EMBL/GenBank/DDBJ databases">
        <title>Complete sequence of Desulfosporosinus orientis DSM 765.</title>
        <authorList>
            <person name="Lucas S."/>
            <person name="Han J."/>
            <person name="Lapidus A."/>
            <person name="Cheng J.-F."/>
            <person name="Goodwin L."/>
            <person name="Pitluck S."/>
            <person name="Peters L."/>
            <person name="Ovchinnikova G."/>
            <person name="Teshima H."/>
            <person name="Detter J.C."/>
            <person name="Han C."/>
            <person name="Tapia R."/>
            <person name="Land M."/>
            <person name="Hauser L."/>
            <person name="Kyrpides N."/>
            <person name="Ivanova N."/>
            <person name="Pagani I."/>
            <person name="Pester M."/>
            <person name="Spring S."/>
            <person name="Ollivier B."/>
            <person name="Rattei T."/>
            <person name="Klenk H.-P."/>
            <person name="Wagner M."/>
            <person name="Loy A."/>
            <person name="Woyke T."/>
        </authorList>
    </citation>
    <scope>NUCLEOTIDE SEQUENCE [LARGE SCALE GENOMIC DNA]</scope>
    <source>
        <strain evidence="5">ATCC 19365 / DSM 765 / NCIMB 8382 / VKM B-1628</strain>
    </source>
</reference>
<keyword evidence="4" id="KW-0808">Transferase</keyword>
<feature type="domain" description="Bacterial sugar transferase" evidence="3">
    <location>
        <begin position="52"/>
        <end position="226"/>
    </location>
</feature>